<evidence type="ECO:0000313" key="7">
    <source>
        <dbReference type="EnsemblPlants" id="OPUNC02G03730.1"/>
    </source>
</evidence>
<organism evidence="7">
    <name type="scientific">Oryza punctata</name>
    <name type="common">Red rice</name>
    <dbReference type="NCBI Taxonomy" id="4537"/>
    <lineage>
        <taxon>Eukaryota</taxon>
        <taxon>Viridiplantae</taxon>
        <taxon>Streptophyta</taxon>
        <taxon>Embryophyta</taxon>
        <taxon>Tracheophyta</taxon>
        <taxon>Spermatophyta</taxon>
        <taxon>Magnoliopsida</taxon>
        <taxon>Liliopsida</taxon>
        <taxon>Poales</taxon>
        <taxon>Poaceae</taxon>
        <taxon>BOP clade</taxon>
        <taxon>Oryzoideae</taxon>
        <taxon>Oryzeae</taxon>
        <taxon>Oryzinae</taxon>
        <taxon>Oryza</taxon>
    </lineage>
</organism>
<evidence type="ECO:0000256" key="2">
    <source>
        <dbReference type="ARBA" id="ARBA00022692"/>
    </source>
</evidence>
<dbReference type="InterPro" id="IPR029063">
    <property type="entry name" value="SAM-dependent_MTases_sf"/>
</dbReference>
<dbReference type="Gramene" id="OPUNC02G03730.1">
    <property type="protein sequence ID" value="OPUNC02G03730.1"/>
    <property type="gene ID" value="OPUNC02G03730"/>
</dbReference>
<dbReference type="eggNOG" id="ENOG502QRED">
    <property type="taxonomic scope" value="Eukaryota"/>
</dbReference>
<dbReference type="FunFam" id="3.40.50.150:FF:000481">
    <property type="entry name" value="Os02g0158500 protein"/>
    <property type="match status" value="1"/>
</dbReference>
<protein>
    <recommendedName>
        <fullName evidence="6">C2HC zinc finger plants domain-containing protein</fullName>
    </recommendedName>
</protein>
<evidence type="ECO:0000313" key="8">
    <source>
        <dbReference type="Proteomes" id="UP000026962"/>
    </source>
</evidence>
<proteinExistence type="predicted"/>
<evidence type="ECO:0000256" key="3">
    <source>
        <dbReference type="ARBA" id="ARBA00022989"/>
    </source>
</evidence>
<name>A0A0E0JVT0_ORYPU</name>
<comment type="subcellular location">
    <subcellularLocation>
        <location evidence="1">Golgi apparatus membrane</location>
        <topology evidence="1">Single-pass membrane protein</topology>
    </subcellularLocation>
</comment>
<keyword evidence="3 5" id="KW-1133">Transmembrane helix</keyword>
<dbReference type="InterPro" id="IPR056971">
    <property type="entry name" value="Znf-C2HC_3"/>
</dbReference>
<dbReference type="HOGENOM" id="CLU_572908_0_0_1"/>
<evidence type="ECO:0000256" key="4">
    <source>
        <dbReference type="ARBA" id="ARBA00023136"/>
    </source>
</evidence>
<dbReference type="GO" id="GO:0000139">
    <property type="term" value="C:Golgi membrane"/>
    <property type="evidence" value="ECO:0007669"/>
    <property type="project" value="UniProtKB-SubCell"/>
</dbReference>
<dbReference type="AlphaFoldDB" id="A0A0E0JVT0"/>
<evidence type="ECO:0000259" key="6">
    <source>
        <dbReference type="Pfam" id="PF25017"/>
    </source>
</evidence>
<dbReference type="GO" id="GO:0045492">
    <property type="term" value="P:xylan biosynthetic process"/>
    <property type="evidence" value="ECO:0007669"/>
    <property type="project" value="InterPro"/>
</dbReference>
<keyword evidence="4 5" id="KW-0472">Membrane</keyword>
<dbReference type="InterPro" id="IPR006514">
    <property type="entry name" value="IRX15/GXM/AGM"/>
</dbReference>
<reference evidence="7" key="1">
    <citation type="submission" date="2015-04" db="UniProtKB">
        <authorList>
            <consortium name="EnsemblPlants"/>
        </authorList>
    </citation>
    <scope>IDENTIFICATION</scope>
</reference>
<sequence length="566" mass="59571">MDPYDVEMEAAEGEPMVQQAPPAAAAAAAAAGGEGWSMLSRARALLEEGKPSLALQAILLAIRSQGGEQALMQTLNRARELYRQRSQPSPSVDDLASLLAQCAIAESQSPNTNVQQAPGSDPVMMLDSDEVCILAESGRKQIILDAFADGSSFICLKCGGLFSTSRKDEHLAYCRLRQGRTRYSLKNTSLDRVCVSVRQGGIRRRGAKNCSGGDGERSKEMKGMSGAKLLVVHPASNKPGYNGVVSLSGAASPGSAASIPFLGSGRRCCIWLVVLLALFTFVSLLTVFSTARAASEGVALPQRAKLTVGAAASTAAAVGAGGLPAYVFDALVQYAAAAGNTTASMPEEDVRAIASVLRRRAPCRLLVFGLGAETPLWRALNHGGRTVFLDENPFYVAHMEGALPGLEAYDVSYATAVREFPDLLDAARASQSADCRPVQNLLFSDCRLAINDLPNQLYDVSWDVILVDGPSGFTEGSPGRMSAIFSAAVMARTKGEETEVLVHDYQREVEIACAREFLCPENRVEATATPSLGHFLVRGGGAANRDAFCGGGGGGGKAATTTKKGN</sequence>
<evidence type="ECO:0000256" key="5">
    <source>
        <dbReference type="SAM" id="Phobius"/>
    </source>
</evidence>
<dbReference type="Pfam" id="PF21729">
    <property type="entry name" value="IRX15_IRX15L_GXM"/>
    <property type="match status" value="1"/>
</dbReference>
<keyword evidence="2 5" id="KW-0812">Transmembrane</keyword>
<dbReference type="NCBIfam" id="TIGR01627">
    <property type="entry name" value="A_thal_3515"/>
    <property type="match status" value="1"/>
</dbReference>
<feature type="transmembrane region" description="Helical" evidence="5">
    <location>
        <begin position="270"/>
        <end position="294"/>
    </location>
</feature>
<dbReference type="Gene3D" id="3.40.50.150">
    <property type="entry name" value="Vaccinia Virus protein VP39"/>
    <property type="match status" value="1"/>
</dbReference>
<reference evidence="7" key="2">
    <citation type="submission" date="2018-05" db="EMBL/GenBank/DDBJ databases">
        <title>OpunRS2 (Oryza punctata Reference Sequence Version 2).</title>
        <authorList>
            <person name="Zhang J."/>
            <person name="Kudrna D."/>
            <person name="Lee S."/>
            <person name="Talag J."/>
            <person name="Welchert J."/>
            <person name="Wing R.A."/>
        </authorList>
    </citation>
    <scope>NUCLEOTIDE SEQUENCE [LARGE SCALE GENOMIC DNA]</scope>
</reference>
<dbReference type="Proteomes" id="UP000026962">
    <property type="component" value="Chromosome 2"/>
</dbReference>
<feature type="transmembrane region" description="Helical" evidence="5">
    <location>
        <begin position="306"/>
        <end position="328"/>
    </location>
</feature>
<feature type="domain" description="C2HC zinc finger plants" evidence="6">
    <location>
        <begin position="132"/>
        <end position="173"/>
    </location>
</feature>
<dbReference type="Pfam" id="PF25017">
    <property type="entry name" value="zf-C2HC_3"/>
    <property type="match status" value="1"/>
</dbReference>
<keyword evidence="8" id="KW-1185">Reference proteome</keyword>
<dbReference type="PANTHER" id="PTHR31444">
    <property type="entry name" value="OS11G0490100 PROTEIN"/>
    <property type="match status" value="1"/>
</dbReference>
<accession>A0A0E0JVT0</accession>
<evidence type="ECO:0000256" key="1">
    <source>
        <dbReference type="ARBA" id="ARBA00004194"/>
    </source>
</evidence>
<dbReference type="EnsemblPlants" id="OPUNC02G03730.1">
    <property type="protein sequence ID" value="OPUNC02G03730.1"/>
    <property type="gene ID" value="OPUNC02G03730"/>
</dbReference>